<gene>
    <name evidence="2" type="ORF">EZS27_037657</name>
</gene>
<accession>A0A5J4PNU6</accession>
<reference evidence="2" key="1">
    <citation type="submission" date="2019-03" db="EMBL/GenBank/DDBJ databases">
        <title>Single cell metagenomics reveals metabolic interactions within the superorganism composed of flagellate Streblomastix strix and complex community of Bacteroidetes bacteria on its surface.</title>
        <authorList>
            <person name="Treitli S.C."/>
            <person name="Kolisko M."/>
            <person name="Husnik F."/>
            <person name="Keeling P."/>
            <person name="Hampl V."/>
        </authorList>
    </citation>
    <scope>NUCLEOTIDE SEQUENCE</scope>
    <source>
        <strain evidence="2">STM</strain>
    </source>
</reference>
<dbReference type="GO" id="GO:0015074">
    <property type="term" value="P:DNA integration"/>
    <property type="evidence" value="ECO:0007669"/>
    <property type="project" value="InterPro"/>
</dbReference>
<protein>
    <recommendedName>
        <fullName evidence="3">Tyrosine recombinase XerC</fullName>
    </recommendedName>
</protein>
<dbReference type="GO" id="GO:0003677">
    <property type="term" value="F:DNA binding"/>
    <property type="evidence" value="ECO:0007669"/>
    <property type="project" value="InterPro"/>
</dbReference>
<sequence length="141" mass="15811">MYSTSAVKSIAKRSDVKAGHIEITTVKTADSLLIELNNHSRSILDKYKDVPFQRDKALPVVTNQRMNDYLKELGELAGIDEPVRETYYKGNERIDVVTPKYALLGSHVGRRTFICNALSLGIPAQVVMKWTGHSDYTAMKP</sequence>
<dbReference type="EMBL" id="SNRY01007072">
    <property type="protein sequence ID" value="KAA6311165.1"/>
    <property type="molecule type" value="Genomic_DNA"/>
</dbReference>
<dbReference type="InterPro" id="IPR013762">
    <property type="entry name" value="Integrase-like_cat_sf"/>
</dbReference>
<evidence type="ECO:0008006" key="3">
    <source>
        <dbReference type="Google" id="ProtNLM"/>
    </source>
</evidence>
<organism evidence="2">
    <name type="scientific">termite gut metagenome</name>
    <dbReference type="NCBI Taxonomy" id="433724"/>
    <lineage>
        <taxon>unclassified sequences</taxon>
        <taxon>metagenomes</taxon>
        <taxon>organismal metagenomes</taxon>
    </lineage>
</organism>
<name>A0A5J4PNU6_9ZZZZ</name>
<dbReference type="AlphaFoldDB" id="A0A5J4PNU6"/>
<dbReference type="GO" id="GO:0006310">
    <property type="term" value="P:DNA recombination"/>
    <property type="evidence" value="ECO:0007669"/>
    <property type="project" value="UniProtKB-KW"/>
</dbReference>
<evidence type="ECO:0000256" key="1">
    <source>
        <dbReference type="ARBA" id="ARBA00023172"/>
    </source>
</evidence>
<keyword evidence="1" id="KW-0233">DNA recombination</keyword>
<proteinExistence type="predicted"/>
<comment type="caution">
    <text evidence="2">The sequence shown here is derived from an EMBL/GenBank/DDBJ whole genome shotgun (WGS) entry which is preliminary data.</text>
</comment>
<dbReference type="SUPFAM" id="SSF56349">
    <property type="entry name" value="DNA breaking-rejoining enzymes"/>
    <property type="match status" value="1"/>
</dbReference>
<dbReference type="Gene3D" id="1.10.443.10">
    <property type="entry name" value="Intergrase catalytic core"/>
    <property type="match status" value="1"/>
</dbReference>
<evidence type="ECO:0000313" key="2">
    <source>
        <dbReference type="EMBL" id="KAA6311165.1"/>
    </source>
</evidence>
<feature type="non-terminal residue" evidence="2">
    <location>
        <position position="141"/>
    </location>
</feature>
<dbReference type="InterPro" id="IPR011010">
    <property type="entry name" value="DNA_brk_join_enz"/>
</dbReference>